<comment type="caution">
    <text evidence="2">The sequence shown here is derived from an EMBL/GenBank/DDBJ whole genome shotgun (WGS) entry which is preliminary data.</text>
</comment>
<proteinExistence type="predicted"/>
<gene>
    <name evidence="2" type="ORF">VTL71DRAFT_6654</name>
</gene>
<organism evidence="2 3">
    <name type="scientific">Oculimacula yallundae</name>
    <dbReference type="NCBI Taxonomy" id="86028"/>
    <lineage>
        <taxon>Eukaryota</taxon>
        <taxon>Fungi</taxon>
        <taxon>Dikarya</taxon>
        <taxon>Ascomycota</taxon>
        <taxon>Pezizomycotina</taxon>
        <taxon>Leotiomycetes</taxon>
        <taxon>Helotiales</taxon>
        <taxon>Ploettnerulaceae</taxon>
        <taxon>Oculimacula</taxon>
    </lineage>
</organism>
<dbReference type="Proteomes" id="UP001595075">
    <property type="component" value="Unassembled WGS sequence"/>
</dbReference>
<feature type="region of interest" description="Disordered" evidence="1">
    <location>
        <begin position="1"/>
        <end position="26"/>
    </location>
</feature>
<evidence type="ECO:0000313" key="2">
    <source>
        <dbReference type="EMBL" id="KAL2062388.1"/>
    </source>
</evidence>
<keyword evidence="3" id="KW-1185">Reference proteome</keyword>
<feature type="compositionally biased region" description="Basic and acidic residues" evidence="1">
    <location>
        <begin position="60"/>
        <end position="77"/>
    </location>
</feature>
<accession>A0ABR4BXM4</accession>
<dbReference type="PANTHER" id="PTHR47251">
    <property type="entry name" value="FINGER DOMAIN PROTEIN, PUTATIVE (AFU_ORTHOLOGUE AFUA_3G04180)-RELATED"/>
    <property type="match status" value="1"/>
</dbReference>
<feature type="compositionally biased region" description="Basic and acidic residues" evidence="1">
    <location>
        <begin position="137"/>
        <end position="154"/>
    </location>
</feature>
<evidence type="ECO:0008006" key="4">
    <source>
        <dbReference type="Google" id="ProtNLM"/>
    </source>
</evidence>
<sequence length="292" mass="31931">MPPTSAASQTQPPKQRVPAKQCGPSIVCPSPSYPAPKLTTAGELCSKGYARMNEYEAHLSSYDHSHKQRLKDMRQLTRDPLASSKARKAEAKANSQSGLISIKIGEGGSSAGGSGGFKKAGFKKAGFKSAFAPADGEGVKEEERTEIKEEKRELPGSLRIVDQGESDTEDEGYEIGILPRVQLGSHYSVPMLWIAARSLLIWDGGLIEDACKIRVWSSRLVNDVTPLDGWVDSSPLQMRKLEKLYLVSQSDVTPRSFDLGIQTRLSWALRISTRHRDDSAIPYVGNANESSR</sequence>
<dbReference type="EMBL" id="JAZHXI010000017">
    <property type="protein sequence ID" value="KAL2062388.1"/>
    <property type="molecule type" value="Genomic_DNA"/>
</dbReference>
<reference evidence="2 3" key="1">
    <citation type="journal article" date="2024" name="Commun. Biol.">
        <title>Comparative genomic analysis of thermophilic fungi reveals convergent evolutionary adaptations and gene losses.</title>
        <authorList>
            <person name="Steindorff A.S."/>
            <person name="Aguilar-Pontes M.V."/>
            <person name="Robinson A.J."/>
            <person name="Andreopoulos B."/>
            <person name="LaButti K."/>
            <person name="Kuo A."/>
            <person name="Mondo S."/>
            <person name="Riley R."/>
            <person name="Otillar R."/>
            <person name="Haridas S."/>
            <person name="Lipzen A."/>
            <person name="Grimwood J."/>
            <person name="Schmutz J."/>
            <person name="Clum A."/>
            <person name="Reid I.D."/>
            <person name="Moisan M.C."/>
            <person name="Butler G."/>
            <person name="Nguyen T.T.M."/>
            <person name="Dewar K."/>
            <person name="Conant G."/>
            <person name="Drula E."/>
            <person name="Henrissat B."/>
            <person name="Hansel C."/>
            <person name="Singer S."/>
            <person name="Hutchinson M.I."/>
            <person name="de Vries R.P."/>
            <person name="Natvig D.O."/>
            <person name="Powell A.J."/>
            <person name="Tsang A."/>
            <person name="Grigoriev I.V."/>
        </authorList>
    </citation>
    <scope>NUCLEOTIDE SEQUENCE [LARGE SCALE GENOMIC DNA]</scope>
    <source>
        <strain evidence="2 3">CBS 494.80</strain>
    </source>
</reference>
<protein>
    <recommendedName>
        <fullName evidence="4">C2H2-type domain-containing protein</fullName>
    </recommendedName>
</protein>
<name>A0ABR4BXM4_9HELO</name>
<feature type="region of interest" description="Disordered" evidence="1">
    <location>
        <begin position="133"/>
        <end position="167"/>
    </location>
</feature>
<evidence type="ECO:0000256" key="1">
    <source>
        <dbReference type="SAM" id="MobiDB-lite"/>
    </source>
</evidence>
<evidence type="ECO:0000313" key="3">
    <source>
        <dbReference type="Proteomes" id="UP001595075"/>
    </source>
</evidence>
<dbReference type="PANTHER" id="PTHR47251:SF1">
    <property type="entry name" value="FINGER DOMAIN PROTEIN, PUTATIVE (AFU_ORTHOLOGUE AFUA_3G04180)-RELATED"/>
    <property type="match status" value="1"/>
</dbReference>
<feature type="compositionally biased region" description="Polar residues" evidence="1">
    <location>
        <begin position="1"/>
        <end position="13"/>
    </location>
</feature>
<feature type="region of interest" description="Disordered" evidence="1">
    <location>
        <begin position="60"/>
        <end position="96"/>
    </location>
</feature>